<protein>
    <submittedName>
        <fullName evidence="1">Lantibiotic biosynthesis dehydratase-like protein</fullName>
    </submittedName>
</protein>
<dbReference type="Proteomes" id="UP000295680">
    <property type="component" value="Unassembled WGS sequence"/>
</dbReference>
<accession>A0A4R2JDI9</accession>
<comment type="caution">
    <text evidence="1">The sequence shown here is derived from an EMBL/GenBank/DDBJ whole genome shotgun (WGS) entry which is preliminary data.</text>
</comment>
<organism evidence="1 2">
    <name type="scientific">Actinocrispum wychmicini</name>
    <dbReference type="NCBI Taxonomy" id="1213861"/>
    <lineage>
        <taxon>Bacteria</taxon>
        <taxon>Bacillati</taxon>
        <taxon>Actinomycetota</taxon>
        <taxon>Actinomycetes</taxon>
        <taxon>Pseudonocardiales</taxon>
        <taxon>Pseudonocardiaceae</taxon>
        <taxon>Actinocrispum</taxon>
    </lineage>
</organism>
<evidence type="ECO:0000313" key="1">
    <source>
        <dbReference type="EMBL" id="TCO56577.1"/>
    </source>
</evidence>
<gene>
    <name evidence="1" type="ORF">EV192_10650</name>
</gene>
<dbReference type="RefSeq" id="WP_132119980.1">
    <property type="nucleotide sequence ID" value="NZ_SLWS01000006.1"/>
</dbReference>
<reference evidence="1 2" key="1">
    <citation type="submission" date="2019-03" db="EMBL/GenBank/DDBJ databases">
        <title>Genomic Encyclopedia of Type Strains, Phase IV (KMG-IV): sequencing the most valuable type-strain genomes for metagenomic binning, comparative biology and taxonomic classification.</title>
        <authorList>
            <person name="Goeker M."/>
        </authorList>
    </citation>
    <scope>NUCLEOTIDE SEQUENCE [LARGE SCALE GENOMIC DNA]</scope>
    <source>
        <strain evidence="1 2">DSM 45934</strain>
    </source>
</reference>
<dbReference type="OrthoDB" id="70280at2"/>
<proteinExistence type="predicted"/>
<keyword evidence="2" id="KW-1185">Reference proteome</keyword>
<evidence type="ECO:0000313" key="2">
    <source>
        <dbReference type="Proteomes" id="UP000295680"/>
    </source>
</evidence>
<sequence>MTNSTTDVICYYHDPVKGPLIRHAVLPALAAATRLGATGHLERHWLHGPHVRIRLDGPRAAAEAAAEVLRTYVADNPSTVDIPRSELLAQAERNGLAELILPPYEPLYPNNTVRIEPTDTSRLNDILGSDILVDLRRTGLRLGVDAVRESLDAIADTTQERVQLTVTAMAVHASRYPPGLGNGYHSFLSHLEDFLLASDPDGTIRARFDRIWERNSDQVVEAVERVAAGHPTNQLEAAWQHWTIGMRLAGEDAYDWGYLKAAVNPRHGQIAYQTGDPATIQRYNAAERTKFSDYHTQLWEVDLDHPLVKRPLTVYRFATNVLYQLLAICDVTPMERYLAADLMTRATQRITGVAWSDHLAGMERK</sequence>
<name>A0A4R2JDI9_9PSEU</name>
<dbReference type="EMBL" id="SLWS01000006">
    <property type="protein sequence ID" value="TCO56577.1"/>
    <property type="molecule type" value="Genomic_DNA"/>
</dbReference>
<dbReference type="AlphaFoldDB" id="A0A4R2JDI9"/>